<dbReference type="Pfam" id="PF00535">
    <property type="entry name" value="Glycos_transf_2"/>
    <property type="match status" value="1"/>
</dbReference>
<name>A0ABP9KHU9_9NOCA</name>
<dbReference type="SUPFAM" id="SSF53448">
    <property type="entry name" value="Nucleotide-diphospho-sugar transferases"/>
    <property type="match status" value="1"/>
</dbReference>
<dbReference type="InterPro" id="IPR001173">
    <property type="entry name" value="Glyco_trans_2-like"/>
</dbReference>
<evidence type="ECO:0000313" key="3">
    <source>
        <dbReference type="EMBL" id="GAA5058771.1"/>
    </source>
</evidence>
<evidence type="ECO:0000313" key="4">
    <source>
        <dbReference type="Proteomes" id="UP001500603"/>
    </source>
</evidence>
<feature type="transmembrane region" description="Helical" evidence="1">
    <location>
        <begin position="276"/>
        <end position="301"/>
    </location>
</feature>
<dbReference type="Proteomes" id="UP001500603">
    <property type="component" value="Unassembled WGS sequence"/>
</dbReference>
<comment type="caution">
    <text evidence="3">The sequence shown here is derived from an EMBL/GenBank/DDBJ whole genome shotgun (WGS) entry which is preliminary data.</text>
</comment>
<keyword evidence="1" id="KW-0472">Membrane</keyword>
<sequence>MSVATTATRVGTAFALCGVAVAAYNRLTVRSLADRPAADTADSAAVTVCVPARDEADRLPALIADLRAQRGLDQLTVRILDDASRDDTANLARRAVAGDPRFVVLRGDTEPPAGWTGKAAACARLAHEVTTPVLVFLDADVRLAPEAIAAAVRELRRRRVSLLAPWPCQRSGSLTEALVQPLLCWSWASTVPVTATERTTRASTTVACGQFLVFDTADYRAIGGHAAVADSVTEDLDIARALRRSGRRTAVLAAEQLAHTRMYRDARELDAGYTRWLWSAYGGSVFAGSAVGAVAALAFLVPPIAALCGHGRLRRTGILGYLAATTSRLLARRLETGRRANVADLLASLAHPLGVAAYFRLWVRSCRLRRRDGLRWKGRALAVPGRTPEPAASV</sequence>
<dbReference type="Gene3D" id="3.90.550.10">
    <property type="entry name" value="Spore Coat Polysaccharide Biosynthesis Protein SpsA, Chain A"/>
    <property type="match status" value="1"/>
</dbReference>
<accession>A0ABP9KHU9</accession>
<keyword evidence="1" id="KW-1133">Transmembrane helix</keyword>
<reference evidence="4" key="1">
    <citation type="journal article" date="2019" name="Int. J. Syst. Evol. Microbiol.">
        <title>The Global Catalogue of Microorganisms (GCM) 10K type strain sequencing project: providing services to taxonomists for standard genome sequencing and annotation.</title>
        <authorList>
            <consortium name="The Broad Institute Genomics Platform"/>
            <consortium name="The Broad Institute Genome Sequencing Center for Infectious Disease"/>
            <person name="Wu L."/>
            <person name="Ma J."/>
        </authorList>
    </citation>
    <scope>NUCLEOTIDE SEQUENCE [LARGE SCALE GENOMIC DNA]</scope>
    <source>
        <strain evidence="4">JCM 18298</strain>
    </source>
</reference>
<feature type="transmembrane region" description="Helical" evidence="1">
    <location>
        <begin position="343"/>
        <end position="363"/>
    </location>
</feature>
<feature type="domain" description="Glycosyltransferase 2-like" evidence="2">
    <location>
        <begin position="47"/>
        <end position="216"/>
    </location>
</feature>
<keyword evidence="1" id="KW-0812">Transmembrane</keyword>
<keyword evidence="4" id="KW-1185">Reference proteome</keyword>
<evidence type="ECO:0000256" key="1">
    <source>
        <dbReference type="SAM" id="Phobius"/>
    </source>
</evidence>
<dbReference type="PANTHER" id="PTHR43646">
    <property type="entry name" value="GLYCOSYLTRANSFERASE"/>
    <property type="match status" value="1"/>
</dbReference>
<dbReference type="PANTHER" id="PTHR43646:SF3">
    <property type="entry name" value="SLR1566 PROTEIN"/>
    <property type="match status" value="1"/>
</dbReference>
<dbReference type="InterPro" id="IPR029044">
    <property type="entry name" value="Nucleotide-diphossugar_trans"/>
</dbReference>
<dbReference type="EMBL" id="BAABJM010000003">
    <property type="protein sequence ID" value="GAA5058771.1"/>
    <property type="molecule type" value="Genomic_DNA"/>
</dbReference>
<evidence type="ECO:0000259" key="2">
    <source>
        <dbReference type="Pfam" id="PF00535"/>
    </source>
</evidence>
<proteinExistence type="predicted"/>
<organism evidence="3 4">
    <name type="scientific">Nocardia callitridis</name>
    <dbReference type="NCBI Taxonomy" id="648753"/>
    <lineage>
        <taxon>Bacteria</taxon>
        <taxon>Bacillati</taxon>
        <taxon>Actinomycetota</taxon>
        <taxon>Actinomycetes</taxon>
        <taxon>Mycobacteriales</taxon>
        <taxon>Nocardiaceae</taxon>
        <taxon>Nocardia</taxon>
    </lineage>
</organism>
<gene>
    <name evidence="3" type="ORF">GCM10023318_38490</name>
</gene>
<protein>
    <submittedName>
        <fullName evidence="3">Glycosyltransferase</fullName>
    </submittedName>
</protein>